<dbReference type="Pfam" id="PF23114">
    <property type="entry name" value="NAD-bd_HRPKS_sdrA"/>
    <property type="match status" value="1"/>
</dbReference>
<reference evidence="14" key="1">
    <citation type="journal article" date="2015" name="Genome Announc.">
        <title>Draft genome sequence of the fungus Penicillium brasilianum MG11.</title>
        <authorList>
            <person name="Horn F."/>
            <person name="Linde J."/>
            <person name="Mattern D.J."/>
            <person name="Walther G."/>
            <person name="Guthke R."/>
            <person name="Brakhage A.A."/>
            <person name="Valiante V."/>
        </authorList>
    </citation>
    <scope>NUCLEOTIDE SEQUENCE [LARGE SCALE GENOMIC DNA]</scope>
    <source>
        <strain evidence="14">MG11</strain>
    </source>
</reference>
<dbReference type="InterPro" id="IPR016036">
    <property type="entry name" value="Malonyl_transacylase_ACP-bd"/>
</dbReference>
<dbReference type="GO" id="GO:1901336">
    <property type="term" value="P:lactone biosynthetic process"/>
    <property type="evidence" value="ECO:0007669"/>
    <property type="project" value="UniProtKB-ARBA"/>
</dbReference>
<dbReference type="GO" id="GO:0004312">
    <property type="term" value="F:fatty acid synthase activity"/>
    <property type="evidence" value="ECO:0007669"/>
    <property type="project" value="TreeGrafter"/>
</dbReference>
<accession>A0A0F7TXU2</accession>
<feature type="active site" description="Proton acceptor; for dehydratase activity" evidence="8">
    <location>
        <position position="994"/>
    </location>
</feature>
<dbReference type="InterPro" id="IPR014043">
    <property type="entry name" value="Acyl_transferase_dom"/>
</dbReference>
<evidence type="ECO:0000259" key="12">
    <source>
        <dbReference type="PROSITE" id="PS52019"/>
    </source>
</evidence>
<feature type="compositionally biased region" description="Polar residues" evidence="9">
    <location>
        <begin position="444"/>
        <end position="455"/>
    </location>
</feature>
<dbReference type="Pfam" id="PF02801">
    <property type="entry name" value="Ketoacyl-synt_C"/>
    <property type="match status" value="1"/>
</dbReference>
<dbReference type="OrthoDB" id="329835at2759"/>
<dbReference type="InterPro" id="IPR057326">
    <property type="entry name" value="KR_dom"/>
</dbReference>
<dbReference type="SUPFAM" id="SSF53335">
    <property type="entry name" value="S-adenosyl-L-methionine-dependent methyltransferases"/>
    <property type="match status" value="1"/>
</dbReference>
<feature type="region of interest" description="Disordered" evidence="9">
    <location>
        <begin position="399"/>
        <end position="418"/>
    </location>
</feature>
<dbReference type="InterPro" id="IPR056501">
    <property type="entry name" value="NAD-bd_HRPKS_sdrA"/>
</dbReference>
<keyword evidence="2" id="KW-0596">Phosphopantetheine</keyword>
<dbReference type="PROSITE" id="PS52019">
    <property type="entry name" value="PKS_MFAS_DH"/>
    <property type="match status" value="1"/>
</dbReference>
<dbReference type="Pfam" id="PF23297">
    <property type="entry name" value="ACP_SdgA_C"/>
    <property type="match status" value="1"/>
</dbReference>
<dbReference type="InterPro" id="IPR020807">
    <property type="entry name" value="PKS_DH"/>
</dbReference>
<evidence type="ECO:0000313" key="13">
    <source>
        <dbReference type="EMBL" id="CEJ60771.1"/>
    </source>
</evidence>
<evidence type="ECO:0000256" key="3">
    <source>
        <dbReference type="ARBA" id="ARBA00022553"/>
    </source>
</evidence>
<dbReference type="SUPFAM" id="SSF51735">
    <property type="entry name" value="NAD(P)-binding Rossmann-fold domains"/>
    <property type="match status" value="2"/>
</dbReference>
<keyword evidence="3" id="KW-0597">Phosphoprotein</keyword>
<dbReference type="InterPro" id="IPR014031">
    <property type="entry name" value="Ketoacyl_synth_C"/>
</dbReference>
<evidence type="ECO:0000256" key="4">
    <source>
        <dbReference type="ARBA" id="ARBA00022679"/>
    </source>
</evidence>
<sequence>MSEHTPIAVIGMGCRLPGGASSPEKLWEMLAEGRSGWGEVPAERWNWKSFYHPHNEAKESLNSKSGYFLDQDIGAFDAKFFNIASYEAHAMDPQQRILLETTYEALENAGVSLDSIKGSNTCVYVGLYARDYDRMGFKDLPQITKLHITGTGEAVVSNRISYLFDLKGASVTVDTGCSGSMVALHQACQNLRTRESNMAIVGGTQLLLHPDQAIAMSTVGMVNPHGRCFVFDSRGSGYARGEGVGTIILKRLEDAIAAGDPIHAVIRNSGLNQDGKTAGISLPNPDAQAALMKWVYSSAGVDPRNTVYVEAHGTGTQAGDNAEISSINQVFCEEAGRKSDIYVGSVKSNIGHLEASSGIAGLIKGIMIVKKGFIPPNLDLETPKPSLKLDERKIKIPVQLTPLPQPEQPGPSRVSLNSFGYGGTNAHVILEPAPALDLYGSGVNGDSNQEDSNGVQDDRETKDTSNGDADADHRPNSDESHASLEETAEANPQLFVLSATSEKSLLEAAKNVQSWISTRASEQDYLSDLAYTLNVRRSLLPLRLSVVASTPDELISALEPKSLRITKLPHSVSVAFIFTGQGAQWFAMGRELLALNSAFKDSILQSDQLIQSFGSQWSLVEELSKDEQSSRVSDSELSQPLTTAVQVALVDLLATFGVTPQYVCGHSSGEIGAAYAAGALTQDAAIEIAYRRGLCSTAAKKANSTKGSMLAVGVGETEMLPYIQQVKNGLVTVACSNSPDSATISGDEAGIDELSTILNNQSIFNRKLKVDTAYHSHHMEKIAGQYLESLKHVHTGTPRGNVTFYSSVTGGKKVSDFGPQYWTDNLVSKVRFSDALQLLAENMARSKQSSNVANFFAEIGPHGALSGPIRQIMAKLSNGAFKFSYASALTRNKHALHSVLELTGKLFESGYGIQFEQVLALHKAKRWTTIGDLSPYPWDHSLSYWYESRLSRDHRLRQFPYHDLLGLWDVGSTIHEPRWRYHLNVDALPWLKHHVVDGFMIFPGTGYICMAIEAMKQIVQLRKTPGEISNFHVKNVVLSKPIIVPDQRPDSFIPDVEVQLTLTRMKSNDGSRWETFRVFSYSPEGSGSWNEHCSGIITVDMSSKVDEVEGTREEEYLVSSHKRKFEQIQQACHFDTTVNPEKFYSDLRESGNDFGSTFTCMTEMQLGRHQGWAKVEVPDVPACMPRQFLQPHVIHPSLLDSLNHLAVVLFKKECSNAPLMATFFGEIIISADITSTPADELVVALEMNPEGMRSASGNTYAFQQKEDGERSLVLHVRNWQLKAVGESQTKNEETPFHRKMSYRMQWQPDASFLNAKQLRDAVDKTTSPSATEQYLTAATVASEDIMITEKLTFEQIIALNERAAAIYIREALSQVSLEAPSMTTHHFAKLLEWMKSSSESEVCKSMLKGLTSSEEELVLQRSLISGLEGLMLSHIGLNLASLLNGETDAGELMRQDNLLSRFCIDDLFSRSHQFMVRYLESAVYKRPHMRILAIGASMEDGIATLMRAIDRPEGLMVDHFDLADSSLAALERAKPLFQNWAHSMDFKILDLDENLKDQGFEIEGYDMIIAANTLYSVKNVTASLNQIRRLMKPGGKLVMVELIRPPTLAIETIFGVLPGYVLTCMLISNLLTRHRWWASEGDRQNSPLLSESQWHDLLLESSFSGTDIVMNENDGPKSRSALIVSTALNQSKVANPEPSQRVKVLSFGKWSPAFAKLAEDISSALSQRGLDCSISILDPQAIQQDVTYIVPDDMENALLSSPSAEEFEALKTIFVTSKSLLWISGQEKVTQNGNAAKGLINGMARVARRENEGIKLVTIDIQQDIANSWSEISKQILDIAESSFWPASEAEHSNEHEFAVQNGTVMIPRVQPDTKFNDWIDRAVGDDRLDTLPYHQSNRSLKLHVETPGLLSSLRFVEDEALISPLRADEIEIEAKAYGVNFKDVFIALGQMLPGVNMIGEVAGVVTAVGSAMQGRFNVGDRVAGVGAQPFTSKARVKGLMSCRLPKSITFTVGASIPIIYMTAYHCIVEVARLRKGQTILIHAASGGVGQAAIQFAQHIGAEIFATVGSAVKRQLLVDRYNIPEDHIFSTRSRTFKHGIMRLTADKGVDVVLNSLSGEWLNDSWECLARLGTFVEIGKTDIYKRSHLSMAPFDRSITFAAVDLVVLFESQIERMNDEFKTVISMFESGILTPVAPVTAIPISNIEEAFRLIASRKHTGKVVVEAEADALVKAVIAKPDPLQLDPSGSYVVAGGLGDLGKRICRLLAIHGAKHIVTLSRRSLSDDDRKTFEADISQLGAVLHIVKCDIVDETSMMEAAVICQETLPPVKGVIHAGMVLRDHPLELMTPDDYLTATKPKTQGTLNLHSSFQGPALDFFITLSSITCIVGKTGQANYSAGNAFQDAFAHAHAGKSHTRYISLNLGAIDGSDAITSLPVRQQELMRQGAILVKFEELFKVLEYAMGPQAVVDDCVQSIMGFDRQSMETVQDTFGLSNPMFSQVPYLLDQNSSGDGASDKVDTEKAIRNATSIAEAEEIITQAIAEKFALFMDRAIEDVNLDQSLAAFGLDSLVSIELKNWMVRTFQVTLQTSEIADALSVVALAKTITSRSKLVSDEMRGSPSSPDEPEETPVQQPVAEVPSGPNHGFECCRYAKDLPKQPLMDLDEALSSILKSTRHFATEEEYTALCQAIEKFGQLGSTGRQLYEKLVNMANDPKVDNWMVDFLTDASFLKKRFPLVPLSSFFATHHDAVIPHPQAERAALIATTAFRFKEAVDAGALEPHWYFHIPSCMDSWQWLFNTTREPHLEVDRMRKYPGNDYCVVLRRGHVFKVALKNGSEAVSYSNIKAHFDMILESVQDEGFWTSILTNDNRDSWATIREKLMTMNDANAACIQVIEQAAFAICLDDGAPTTSSERIRKAYLGDGFNRWNDKGLQFIVFENGSSGYQVEHTMIDGLTVHRMNEWIHEAIHSHIPKQETNGHTNGTSNGFHPVLEEYTLTTTPDIDEHILVVRGEHLKTTSSREYGYLTLSHFGKDFLAEHGCPIKSVFDVTIQLASKLYFGHNPASWEPMSMAHFHKGRTEIFQGVLPSVAQFCDSATNTDVPAGQRREMLIRAANEYTAGLQNSGKGNNYFRLMTVLEGMWPGGEELAPLFTDPVWLRTYPRFIMSGLTDGGSLDSAFALIDPEGVWICYSIGEKEARFSIVGPTGEVSRFEEVLDEATALVKTLVESS</sequence>
<dbReference type="InterPro" id="IPR036736">
    <property type="entry name" value="ACP-like_sf"/>
</dbReference>
<evidence type="ECO:0000256" key="9">
    <source>
        <dbReference type="SAM" id="MobiDB-lite"/>
    </source>
</evidence>
<dbReference type="InterPro" id="IPR049900">
    <property type="entry name" value="PKS_mFAS_DH"/>
</dbReference>
<dbReference type="Pfam" id="PF22621">
    <property type="entry name" value="CurL-like_PKS_C"/>
    <property type="match status" value="1"/>
</dbReference>
<dbReference type="SUPFAM" id="SSF52151">
    <property type="entry name" value="FabD/lysophospholipase-like"/>
    <property type="match status" value="1"/>
</dbReference>
<dbReference type="Pfam" id="PF13602">
    <property type="entry name" value="ADH_zinc_N_2"/>
    <property type="match status" value="1"/>
</dbReference>
<dbReference type="Gene3D" id="3.30.559.70">
    <property type="entry name" value="Choline/Carnitine o-acyltransferase, domain 2"/>
    <property type="match status" value="1"/>
</dbReference>
<dbReference type="InterPro" id="IPR029063">
    <property type="entry name" value="SAM-dependent_MTases_sf"/>
</dbReference>
<dbReference type="InterPro" id="IPR039551">
    <property type="entry name" value="Cho/carn_acyl_trans"/>
</dbReference>
<dbReference type="PANTHER" id="PTHR43775">
    <property type="entry name" value="FATTY ACID SYNTHASE"/>
    <property type="match status" value="1"/>
</dbReference>
<dbReference type="InterPro" id="IPR020806">
    <property type="entry name" value="PKS_PP-bd"/>
</dbReference>
<dbReference type="InterPro" id="IPR000542">
    <property type="entry name" value="Carn_acyl_trans"/>
</dbReference>
<dbReference type="InterPro" id="IPR016035">
    <property type="entry name" value="Acyl_Trfase/lysoPLipase"/>
</dbReference>
<dbReference type="SMART" id="SM00823">
    <property type="entry name" value="PKS_PP"/>
    <property type="match status" value="1"/>
</dbReference>
<dbReference type="GO" id="GO:0008757">
    <property type="term" value="F:S-adenosylmethionine-dependent methyltransferase activity"/>
    <property type="evidence" value="ECO:0007669"/>
    <property type="project" value="InterPro"/>
</dbReference>
<dbReference type="SUPFAM" id="SSF52777">
    <property type="entry name" value="CoA-dependent acyltransferases"/>
    <property type="match status" value="2"/>
</dbReference>
<dbReference type="InterPro" id="IPR013968">
    <property type="entry name" value="PKS_KR"/>
</dbReference>
<dbReference type="SMART" id="SM00829">
    <property type="entry name" value="PKS_ER"/>
    <property type="match status" value="1"/>
</dbReference>
<dbReference type="Gene3D" id="3.40.50.150">
    <property type="entry name" value="Vaccinia Virus protein VP39"/>
    <property type="match status" value="1"/>
</dbReference>
<feature type="region of interest" description="Disordered" evidence="9">
    <location>
        <begin position="2611"/>
        <end position="2640"/>
    </location>
</feature>
<dbReference type="CDD" id="cd02440">
    <property type="entry name" value="AdoMet_MTases"/>
    <property type="match status" value="1"/>
</dbReference>
<feature type="compositionally biased region" description="Basic and acidic residues" evidence="9">
    <location>
        <begin position="456"/>
        <end position="484"/>
    </location>
</feature>
<dbReference type="SUPFAM" id="SSF50129">
    <property type="entry name" value="GroES-like"/>
    <property type="match status" value="1"/>
</dbReference>
<dbReference type="InterPro" id="IPR011032">
    <property type="entry name" value="GroES-like_sf"/>
</dbReference>
<feature type="active site" description="Proton acceptor" evidence="7">
    <location>
        <position position="2947"/>
    </location>
</feature>
<dbReference type="Gene3D" id="1.10.1200.10">
    <property type="entry name" value="ACP-like"/>
    <property type="match status" value="1"/>
</dbReference>
<dbReference type="Gene3D" id="3.30.70.3290">
    <property type="match status" value="1"/>
</dbReference>
<dbReference type="InterPro" id="IPR014030">
    <property type="entry name" value="Ketoacyl_synth_N"/>
</dbReference>
<dbReference type="InterPro" id="IPR032821">
    <property type="entry name" value="PKS_assoc"/>
</dbReference>
<evidence type="ECO:0000256" key="8">
    <source>
        <dbReference type="PROSITE-ProRule" id="PRU01363"/>
    </source>
</evidence>
<feature type="domain" description="PKS/mFAS DH" evidence="12">
    <location>
        <begin position="962"/>
        <end position="1290"/>
    </location>
</feature>
<dbReference type="SUPFAM" id="SSF47336">
    <property type="entry name" value="ACP-like"/>
    <property type="match status" value="1"/>
</dbReference>
<keyword evidence="5" id="KW-0511">Multifunctional enzyme</keyword>
<dbReference type="InterPro" id="IPR013216">
    <property type="entry name" value="Methyltransf_11"/>
</dbReference>
<dbReference type="SMART" id="SM00822">
    <property type="entry name" value="PKS_KR"/>
    <property type="match status" value="1"/>
</dbReference>
<dbReference type="Pfam" id="PF08241">
    <property type="entry name" value="Methyltransf_11"/>
    <property type="match status" value="1"/>
</dbReference>
<dbReference type="InterPro" id="IPR042104">
    <property type="entry name" value="PKS_dehydratase_sf"/>
</dbReference>
<dbReference type="EMBL" id="CDHK01000009">
    <property type="protein sequence ID" value="CEJ60771.1"/>
    <property type="molecule type" value="Genomic_DNA"/>
</dbReference>
<dbReference type="FunFam" id="3.40.50.720:FF:000209">
    <property type="entry name" value="Polyketide synthase Pks12"/>
    <property type="match status" value="1"/>
</dbReference>
<dbReference type="GO" id="GO:0016491">
    <property type="term" value="F:oxidoreductase activity"/>
    <property type="evidence" value="ECO:0007669"/>
    <property type="project" value="InterPro"/>
</dbReference>
<dbReference type="Pfam" id="PF00109">
    <property type="entry name" value="ketoacyl-synt"/>
    <property type="match status" value="1"/>
</dbReference>
<dbReference type="Pfam" id="PF21089">
    <property type="entry name" value="PKS_DH_N"/>
    <property type="match status" value="1"/>
</dbReference>
<dbReference type="InterPro" id="IPR042231">
    <property type="entry name" value="Cho/carn_acyl_trans_2"/>
</dbReference>
<dbReference type="PROSITE" id="PS00440">
    <property type="entry name" value="ACYLTRANSF_C_2"/>
    <property type="match status" value="1"/>
</dbReference>
<feature type="active site" description="Proton donor; for dehydratase activity" evidence="8">
    <location>
        <position position="1200"/>
    </location>
</feature>
<keyword evidence="14" id="KW-1185">Reference proteome</keyword>
<dbReference type="GO" id="GO:0030639">
    <property type="term" value="P:polyketide biosynthetic process"/>
    <property type="evidence" value="ECO:0007669"/>
    <property type="project" value="UniProtKB-ARBA"/>
</dbReference>
<evidence type="ECO:0000256" key="5">
    <source>
        <dbReference type="ARBA" id="ARBA00023268"/>
    </source>
</evidence>
<name>A0A0F7TXU2_PENBI</name>
<dbReference type="Pfam" id="PF08659">
    <property type="entry name" value="KR"/>
    <property type="match status" value="1"/>
</dbReference>
<dbReference type="Gene3D" id="3.10.129.110">
    <property type="entry name" value="Polyketide synthase dehydratase"/>
    <property type="match status" value="1"/>
</dbReference>
<dbReference type="Gene3D" id="3.90.180.10">
    <property type="entry name" value="Medium-chain alcohol dehydrogenases, catalytic domain"/>
    <property type="match status" value="1"/>
</dbReference>
<evidence type="ECO:0000256" key="2">
    <source>
        <dbReference type="ARBA" id="ARBA00022450"/>
    </source>
</evidence>
<dbReference type="InterPro" id="IPR020841">
    <property type="entry name" value="PKS_Beta-ketoAc_synthase_dom"/>
</dbReference>
<dbReference type="Pfam" id="PF00698">
    <property type="entry name" value="Acyl_transf_1"/>
    <property type="match status" value="1"/>
</dbReference>
<dbReference type="Gene3D" id="3.40.47.10">
    <property type="match status" value="1"/>
</dbReference>
<dbReference type="Proteomes" id="UP000042958">
    <property type="component" value="Unassembled WGS sequence"/>
</dbReference>
<evidence type="ECO:0000256" key="6">
    <source>
        <dbReference type="ARBA" id="ARBA00023315"/>
    </source>
</evidence>
<dbReference type="SMART" id="SM00827">
    <property type="entry name" value="PKS_AT"/>
    <property type="match status" value="1"/>
</dbReference>
<dbReference type="InterPro" id="IPR009081">
    <property type="entry name" value="PP-bd_ACP"/>
</dbReference>
<dbReference type="InterPro" id="IPR049551">
    <property type="entry name" value="PKS_DH_C"/>
</dbReference>
<dbReference type="Pfam" id="PF00755">
    <property type="entry name" value="Carn_acyltransf"/>
    <property type="match status" value="1"/>
</dbReference>
<dbReference type="PROSITE" id="PS52004">
    <property type="entry name" value="KS3_2"/>
    <property type="match status" value="1"/>
</dbReference>
<protein>
    <submittedName>
        <fullName evidence="13">Uncharacterized protein</fullName>
    </submittedName>
</protein>
<keyword evidence="4" id="KW-0808">Transferase</keyword>
<dbReference type="CDD" id="cd05195">
    <property type="entry name" value="enoyl_red"/>
    <property type="match status" value="1"/>
</dbReference>
<organism evidence="13 14">
    <name type="scientific">Penicillium brasilianum</name>
    <dbReference type="NCBI Taxonomy" id="104259"/>
    <lineage>
        <taxon>Eukaryota</taxon>
        <taxon>Fungi</taxon>
        <taxon>Dikarya</taxon>
        <taxon>Ascomycota</taxon>
        <taxon>Pezizomycotina</taxon>
        <taxon>Eurotiomycetes</taxon>
        <taxon>Eurotiomycetidae</taxon>
        <taxon>Eurotiales</taxon>
        <taxon>Aspergillaceae</taxon>
        <taxon>Penicillium</taxon>
    </lineage>
</organism>
<dbReference type="InterPro" id="IPR023213">
    <property type="entry name" value="CAT-like_dom_sf"/>
</dbReference>
<dbReference type="InterPro" id="IPR049552">
    <property type="entry name" value="PKS_DH_N"/>
</dbReference>
<feature type="domain" description="Ketosynthase family 3 (KS3)" evidence="11">
    <location>
        <begin position="4"/>
        <end position="432"/>
    </location>
</feature>
<dbReference type="Gene3D" id="3.40.366.10">
    <property type="entry name" value="Malonyl-Coenzyme A Acyl Carrier Protein, domain 2"/>
    <property type="match status" value="1"/>
</dbReference>
<dbReference type="Pfam" id="PF16197">
    <property type="entry name" value="KAsynt_C_assoc"/>
    <property type="match status" value="1"/>
</dbReference>
<feature type="region of interest" description="N-terminal hotdog fold" evidence="8">
    <location>
        <begin position="962"/>
        <end position="1104"/>
    </location>
</feature>
<dbReference type="SMART" id="SM00825">
    <property type="entry name" value="PKS_KS"/>
    <property type="match status" value="1"/>
</dbReference>
<dbReference type="PANTHER" id="PTHR43775:SF22">
    <property type="entry name" value="SYNTHASE, PUTATIVE (JCVI)-RELATED"/>
    <property type="match status" value="1"/>
</dbReference>
<dbReference type="STRING" id="104259.A0A0F7TXU2"/>
<dbReference type="Gene3D" id="3.40.50.720">
    <property type="entry name" value="NAD(P)-binding Rossmann-like Domain"/>
    <property type="match status" value="1"/>
</dbReference>
<dbReference type="FunFam" id="3.40.47.10:FF:000019">
    <property type="entry name" value="Polyketide synthase type I"/>
    <property type="match status" value="1"/>
</dbReference>
<dbReference type="InterPro" id="IPR020843">
    <property type="entry name" value="ER"/>
</dbReference>
<evidence type="ECO:0000256" key="7">
    <source>
        <dbReference type="PIRSR" id="PIRSR600542-1"/>
    </source>
</evidence>
<dbReference type="SUPFAM" id="SSF53901">
    <property type="entry name" value="Thiolase-like"/>
    <property type="match status" value="1"/>
</dbReference>
<feature type="region of interest" description="Disordered" evidence="9">
    <location>
        <begin position="440"/>
        <end position="485"/>
    </location>
</feature>
<keyword evidence="6" id="KW-0012">Acyltransferase</keyword>
<proteinExistence type="inferred from homology"/>
<evidence type="ECO:0000259" key="10">
    <source>
        <dbReference type="PROSITE" id="PS50075"/>
    </source>
</evidence>
<dbReference type="GO" id="GO:0031177">
    <property type="term" value="F:phosphopantetheine binding"/>
    <property type="evidence" value="ECO:0007669"/>
    <property type="project" value="InterPro"/>
</dbReference>
<dbReference type="InterPro" id="IPR036291">
    <property type="entry name" value="NAD(P)-bd_dom_sf"/>
</dbReference>
<dbReference type="GO" id="GO:0006633">
    <property type="term" value="P:fatty acid biosynthetic process"/>
    <property type="evidence" value="ECO:0007669"/>
    <property type="project" value="TreeGrafter"/>
</dbReference>
<dbReference type="Pfam" id="PF14765">
    <property type="entry name" value="PS-DH"/>
    <property type="match status" value="1"/>
</dbReference>
<dbReference type="InterPro" id="IPR001227">
    <property type="entry name" value="Ac_transferase_dom_sf"/>
</dbReference>
<evidence type="ECO:0000259" key="11">
    <source>
        <dbReference type="PROSITE" id="PS52004"/>
    </source>
</evidence>
<gene>
    <name evidence="13" type="ORF">PMG11_09333</name>
</gene>
<dbReference type="CDD" id="cd05274">
    <property type="entry name" value="KR_FAS_SDR_x"/>
    <property type="match status" value="1"/>
</dbReference>
<dbReference type="PROSITE" id="PS50075">
    <property type="entry name" value="CARRIER"/>
    <property type="match status" value="1"/>
</dbReference>
<feature type="region of interest" description="C-terminal hotdog fold" evidence="8">
    <location>
        <begin position="1133"/>
        <end position="1290"/>
    </location>
</feature>
<dbReference type="Gene3D" id="3.30.559.10">
    <property type="entry name" value="Chloramphenicol acetyltransferase-like domain"/>
    <property type="match status" value="1"/>
</dbReference>
<dbReference type="SMART" id="SM00826">
    <property type="entry name" value="PKS_DH"/>
    <property type="match status" value="1"/>
</dbReference>
<dbReference type="InterPro" id="IPR016039">
    <property type="entry name" value="Thiolase-like"/>
</dbReference>
<feature type="domain" description="Carrier" evidence="10">
    <location>
        <begin position="2530"/>
        <end position="2608"/>
    </location>
</feature>
<dbReference type="CDD" id="cd00833">
    <property type="entry name" value="PKS"/>
    <property type="match status" value="1"/>
</dbReference>
<evidence type="ECO:0000256" key="1">
    <source>
        <dbReference type="ARBA" id="ARBA00005232"/>
    </source>
</evidence>
<dbReference type="SUPFAM" id="SSF55048">
    <property type="entry name" value="Probable ACP-binding domain of malonyl-CoA ACP transacylase"/>
    <property type="match status" value="1"/>
</dbReference>
<comment type="similarity">
    <text evidence="1">Belongs to the carnitine/choline acetyltransferase family.</text>
</comment>
<dbReference type="InterPro" id="IPR050091">
    <property type="entry name" value="PKS_NRPS_Biosynth_Enz"/>
</dbReference>
<evidence type="ECO:0000313" key="14">
    <source>
        <dbReference type="Proteomes" id="UP000042958"/>
    </source>
</evidence>